<evidence type="ECO:0000313" key="2">
    <source>
        <dbReference type="EMBL" id="KAK5703819.1"/>
    </source>
</evidence>
<name>A0AAN7WFE6_9PEZI</name>
<gene>
    <name evidence="2" type="ORF">LTR97_002832</name>
</gene>
<evidence type="ECO:0000256" key="1">
    <source>
        <dbReference type="SAM" id="SignalP"/>
    </source>
</evidence>
<protein>
    <recommendedName>
        <fullName evidence="4">AA1-like domain-containing protein</fullName>
    </recommendedName>
</protein>
<comment type="caution">
    <text evidence="2">The sequence shown here is derived from an EMBL/GenBank/DDBJ whole genome shotgun (WGS) entry which is preliminary data.</text>
</comment>
<dbReference type="Proteomes" id="UP001310594">
    <property type="component" value="Unassembled WGS sequence"/>
</dbReference>
<dbReference type="EMBL" id="JAVRQU010000004">
    <property type="protein sequence ID" value="KAK5703819.1"/>
    <property type="molecule type" value="Genomic_DNA"/>
</dbReference>
<sequence>MYGTALILFGLCILATFTSALPAAANKPFQVSKLSIQEIEGANTTIDFTVYDPDPLTNATAVCTGIWTSGTAGYPQSSYKTCGNSTFGWNMFSYTNIQNFVLGIEHSFTDPSVGKPPYDQLTIFGRGNVTHADFVCTARIGRARCDQQEGSTIRAPIYAVIA</sequence>
<feature type="signal peptide" evidence="1">
    <location>
        <begin position="1"/>
        <end position="20"/>
    </location>
</feature>
<feature type="chain" id="PRO_5042939651" description="AA1-like domain-containing protein" evidence="1">
    <location>
        <begin position="21"/>
        <end position="162"/>
    </location>
</feature>
<keyword evidence="1" id="KW-0732">Signal</keyword>
<accession>A0AAN7WFE6</accession>
<proteinExistence type="predicted"/>
<organism evidence="2 3">
    <name type="scientific">Elasticomyces elasticus</name>
    <dbReference type="NCBI Taxonomy" id="574655"/>
    <lineage>
        <taxon>Eukaryota</taxon>
        <taxon>Fungi</taxon>
        <taxon>Dikarya</taxon>
        <taxon>Ascomycota</taxon>
        <taxon>Pezizomycotina</taxon>
        <taxon>Dothideomycetes</taxon>
        <taxon>Dothideomycetidae</taxon>
        <taxon>Mycosphaerellales</taxon>
        <taxon>Teratosphaeriaceae</taxon>
        <taxon>Elasticomyces</taxon>
    </lineage>
</organism>
<dbReference type="AlphaFoldDB" id="A0AAN7WFE6"/>
<reference evidence="2" key="1">
    <citation type="submission" date="2023-08" db="EMBL/GenBank/DDBJ databases">
        <title>Black Yeasts Isolated from many extreme environments.</title>
        <authorList>
            <person name="Coleine C."/>
            <person name="Stajich J.E."/>
            <person name="Selbmann L."/>
        </authorList>
    </citation>
    <scope>NUCLEOTIDE SEQUENCE</scope>
    <source>
        <strain evidence="2">CCFEE 5810</strain>
    </source>
</reference>
<evidence type="ECO:0000313" key="3">
    <source>
        <dbReference type="Proteomes" id="UP001310594"/>
    </source>
</evidence>
<evidence type="ECO:0008006" key="4">
    <source>
        <dbReference type="Google" id="ProtNLM"/>
    </source>
</evidence>